<proteinExistence type="predicted"/>
<evidence type="ECO:0000256" key="1">
    <source>
        <dbReference type="SAM" id="Phobius"/>
    </source>
</evidence>
<feature type="transmembrane region" description="Helical" evidence="1">
    <location>
        <begin position="105"/>
        <end position="124"/>
    </location>
</feature>
<dbReference type="EMBL" id="QRAO01000001">
    <property type="protein sequence ID" value="RDK88273.1"/>
    <property type="molecule type" value="Genomic_DNA"/>
</dbReference>
<feature type="transmembrane region" description="Helical" evidence="1">
    <location>
        <begin position="136"/>
        <end position="162"/>
    </location>
</feature>
<feature type="transmembrane region" description="Helical" evidence="1">
    <location>
        <begin position="7"/>
        <end position="28"/>
    </location>
</feature>
<comment type="caution">
    <text evidence="2">The sequence shown here is derived from an EMBL/GenBank/DDBJ whole genome shotgun (WGS) entry which is preliminary data.</text>
</comment>
<organism evidence="2 3">
    <name type="scientific">Marinirhabdus gelatinilytica</name>
    <dbReference type="NCBI Taxonomy" id="1703343"/>
    <lineage>
        <taxon>Bacteria</taxon>
        <taxon>Pseudomonadati</taxon>
        <taxon>Bacteroidota</taxon>
        <taxon>Flavobacteriia</taxon>
        <taxon>Flavobacteriales</taxon>
        <taxon>Flavobacteriaceae</taxon>
    </lineage>
</organism>
<dbReference type="AlphaFoldDB" id="A0A370QIT0"/>
<evidence type="ECO:0000313" key="2">
    <source>
        <dbReference type="EMBL" id="RDK88273.1"/>
    </source>
</evidence>
<keyword evidence="1" id="KW-0812">Transmembrane</keyword>
<keyword evidence="1" id="KW-0472">Membrane</keyword>
<keyword evidence="1" id="KW-1133">Transmembrane helix</keyword>
<keyword evidence="3" id="KW-1185">Reference proteome</keyword>
<accession>A0A370QIT0</accession>
<evidence type="ECO:0000313" key="3">
    <source>
        <dbReference type="Proteomes" id="UP000255317"/>
    </source>
</evidence>
<gene>
    <name evidence="2" type="ORF">C8D94_101142</name>
</gene>
<dbReference type="Proteomes" id="UP000255317">
    <property type="component" value="Unassembled WGS sequence"/>
</dbReference>
<dbReference type="RefSeq" id="WP_115121994.1">
    <property type="nucleotide sequence ID" value="NZ_QRAO01000001.1"/>
</dbReference>
<protein>
    <recommendedName>
        <fullName evidence="4">PAP2 superfamily protein</fullName>
    </recommendedName>
</protein>
<reference evidence="2 3" key="1">
    <citation type="submission" date="2018-07" db="EMBL/GenBank/DDBJ databases">
        <title>Genomic Encyclopedia of Type Strains, Phase IV (KMG-IV): sequencing the most valuable type-strain genomes for metagenomic binning, comparative biology and taxonomic classification.</title>
        <authorList>
            <person name="Goeker M."/>
        </authorList>
    </citation>
    <scope>NUCLEOTIDE SEQUENCE [LARGE SCALE GENOMIC DNA]</scope>
    <source>
        <strain evidence="2 3">DSM 101478</strain>
    </source>
</reference>
<evidence type="ECO:0008006" key="4">
    <source>
        <dbReference type="Google" id="ProtNLM"/>
    </source>
</evidence>
<feature type="transmembrane region" description="Helical" evidence="1">
    <location>
        <begin position="81"/>
        <end position="99"/>
    </location>
</feature>
<feature type="transmembrane region" description="Helical" evidence="1">
    <location>
        <begin position="182"/>
        <end position="200"/>
    </location>
</feature>
<feature type="transmembrane region" description="Helical" evidence="1">
    <location>
        <begin position="40"/>
        <end position="60"/>
    </location>
</feature>
<dbReference type="OrthoDB" id="9786064at2"/>
<sequence>MNYFLRLGAYLLHPLLMPLLGTLLYFVVTPRYVETELLQSRLVAVAIITICIPIVVFFLLRNLGTIKSIHLENVHERRVPLAIQCGLLVLIIKLVFDPMDSPEMYFFFMGILFSAMSALILAFLKFRISLHQMGIAGVTMFLIIVSVHFKINMLIWICIFFIGNGWVASSRLHTNSHTYPELIGGFFIGFMPQLLLVPLWL</sequence>
<name>A0A370QIT0_9FLAO</name>